<name>A0ABQ9YGL5_9EUKA</name>
<accession>A0ABQ9YGL5</accession>
<sequence>MLFKLVTSPGGSCSDSADSSAFSSLFGRIVEQSSCLEEITLFVLSSSFALAFSDNLHFFETAKLTIILLRNEMKGVHAWKNIGPAFQKRGQPILAKLRDEGLTDKIELDFRCDCFDDSEHRSDCHEALQMYHDHEITPTQSESRSTLRNGNRTVRRITNFESVR</sequence>
<protein>
    <submittedName>
        <fullName evidence="1">Uncharacterized protein</fullName>
    </submittedName>
</protein>
<comment type="caution">
    <text evidence="1">The sequence shown here is derived from an EMBL/GenBank/DDBJ whole genome shotgun (WGS) entry which is preliminary data.</text>
</comment>
<organism evidence="1 2">
    <name type="scientific">Blattamonas nauphoetae</name>
    <dbReference type="NCBI Taxonomy" id="2049346"/>
    <lineage>
        <taxon>Eukaryota</taxon>
        <taxon>Metamonada</taxon>
        <taxon>Preaxostyla</taxon>
        <taxon>Oxymonadida</taxon>
        <taxon>Blattamonas</taxon>
    </lineage>
</organism>
<proteinExistence type="predicted"/>
<evidence type="ECO:0000313" key="1">
    <source>
        <dbReference type="EMBL" id="KAK2962891.1"/>
    </source>
</evidence>
<gene>
    <name evidence="1" type="ORF">BLNAU_1914</name>
</gene>
<keyword evidence="2" id="KW-1185">Reference proteome</keyword>
<evidence type="ECO:0000313" key="2">
    <source>
        <dbReference type="Proteomes" id="UP001281761"/>
    </source>
</evidence>
<dbReference type="Proteomes" id="UP001281761">
    <property type="component" value="Unassembled WGS sequence"/>
</dbReference>
<reference evidence="1 2" key="1">
    <citation type="journal article" date="2022" name="bioRxiv">
        <title>Genomics of Preaxostyla Flagellates Illuminates Evolutionary Transitions and the Path Towards Mitochondrial Loss.</title>
        <authorList>
            <person name="Novak L.V.F."/>
            <person name="Treitli S.C."/>
            <person name="Pyrih J."/>
            <person name="Halakuc P."/>
            <person name="Pipaliya S.V."/>
            <person name="Vacek V."/>
            <person name="Brzon O."/>
            <person name="Soukal P."/>
            <person name="Eme L."/>
            <person name="Dacks J.B."/>
            <person name="Karnkowska A."/>
            <person name="Elias M."/>
            <person name="Hampl V."/>
        </authorList>
    </citation>
    <scope>NUCLEOTIDE SEQUENCE [LARGE SCALE GENOMIC DNA]</scope>
    <source>
        <strain evidence="1">NAU3</strain>
        <tissue evidence="1">Gut</tissue>
    </source>
</reference>
<dbReference type="EMBL" id="JARBJD010000008">
    <property type="protein sequence ID" value="KAK2962891.1"/>
    <property type="molecule type" value="Genomic_DNA"/>
</dbReference>